<dbReference type="InterPro" id="IPR005471">
    <property type="entry name" value="Tscrpt_reg_IclR_N"/>
</dbReference>
<dbReference type="EMBL" id="JAFBBZ010000001">
    <property type="protein sequence ID" value="MBM7506301.1"/>
    <property type="molecule type" value="Genomic_DNA"/>
</dbReference>
<dbReference type="InterPro" id="IPR036390">
    <property type="entry name" value="WH_DNA-bd_sf"/>
</dbReference>
<comment type="caution">
    <text evidence="6">The sequence shown here is derived from an EMBL/GenBank/DDBJ whole genome shotgun (WGS) entry which is preliminary data.</text>
</comment>
<dbReference type="SUPFAM" id="SSF46785">
    <property type="entry name" value="Winged helix' DNA-binding domain"/>
    <property type="match status" value="1"/>
</dbReference>
<evidence type="ECO:0000259" key="5">
    <source>
        <dbReference type="PROSITE" id="PS51078"/>
    </source>
</evidence>
<dbReference type="PANTHER" id="PTHR30136">
    <property type="entry name" value="HELIX-TURN-HELIX TRANSCRIPTIONAL REGULATOR, ICLR FAMILY"/>
    <property type="match status" value="1"/>
</dbReference>
<dbReference type="PROSITE" id="PS51077">
    <property type="entry name" value="HTH_ICLR"/>
    <property type="match status" value="1"/>
</dbReference>
<dbReference type="InterPro" id="IPR050707">
    <property type="entry name" value="HTH_MetabolicPath_Reg"/>
</dbReference>
<gene>
    <name evidence="6" type="ORF">JOE61_000115</name>
</gene>
<protein>
    <submittedName>
        <fullName evidence="6">DNA-binding IclR family transcriptional regulator</fullName>
    </submittedName>
</protein>
<feature type="domain" description="IclR-ED" evidence="5">
    <location>
        <begin position="69"/>
        <end position="245"/>
    </location>
</feature>
<reference evidence="6 7" key="1">
    <citation type="submission" date="2021-01" db="EMBL/GenBank/DDBJ databases">
        <title>Sequencing the genomes of 1000 actinobacteria strains.</title>
        <authorList>
            <person name="Klenk H.-P."/>
        </authorList>
    </citation>
    <scope>NUCLEOTIDE SEQUENCE [LARGE SCALE GENOMIC DNA]</scope>
    <source>
        <strain evidence="6 7">DSM 18239</strain>
    </source>
</reference>
<evidence type="ECO:0000256" key="2">
    <source>
        <dbReference type="ARBA" id="ARBA00023125"/>
    </source>
</evidence>
<dbReference type="Pfam" id="PF09339">
    <property type="entry name" value="HTH_IclR"/>
    <property type="match status" value="1"/>
</dbReference>
<evidence type="ECO:0000256" key="1">
    <source>
        <dbReference type="ARBA" id="ARBA00023015"/>
    </source>
</evidence>
<evidence type="ECO:0000313" key="7">
    <source>
        <dbReference type="Proteomes" id="UP000732378"/>
    </source>
</evidence>
<proteinExistence type="predicted"/>
<evidence type="ECO:0000256" key="3">
    <source>
        <dbReference type="ARBA" id="ARBA00023163"/>
    </source>
</evidence>
<keyword evidence="1" id="KW-0805">Transcription regulation</keyword>
<dbReference type="InterPro" id="IPR014757">
    <property type="entry name" value="Tscrpt_reg_IclR_C"/>
</dbReference>
<dbReference type="Pfam" id="PF01614">
    <property type="entry name" value="IclR_C"/>
    <property type="match status" value="1"/>
</dbReference>
<name>A0ABS2M536_9ACTN</name>
<dbReference type="Gene3D" id="1.10.10.10">
    <property type="entry name" value="Winged helix-like DNA-binding domain superfamily/Winged helix DNA-binding domain"/>
    <property type="match status" value="1"/>
</dbReference>
<dbReference type="InterPro" id="IPR029016">
    <property type="entry name" value="GAF-like_dom_sf"/>
</dbReference>
<dbReference type="RefSeq" id="WP_193668780.1">
    <property type="nucleotide sequence ID" value="NZ_JACDTV010000006.1"/>
</dbReference>
<feature type="domain" description="HTH iclR-type" evidence="4">
    <location>
        <begin position="8"/>
        <end position="68"/>
    </location>
</feature>
<evidence type="ECO:0000259" key="4">
    <source>
        <dbReference type="PROSITE" id="PS51077"/>
    </source>
</evidence>
<keyword evidence="3" id="KW-0804">Transcription</keyword>
<evidence type="ECO:0000313" key="6">
    <source>
        <dbReference type="EMBL" id="MBM7506301.1"/>
    </source>
</evidence>
<dbReference type="GO" id="GO:0003677">
    <property type="term" value="F:DNA binding"/>
    <property type="evidence" value="ECO:0007669"/>
    <property type="project" value="UniProtKB-KW"/>
</dbReference>
<keyword evidence="7" id="KW-1185">Reference proteome</keyword>
<dbReference type="PANTHER" id="PTHR30136:SF24">
    <property type="entry name" value="HTH-TYPE TRANSCRIPTIONAL REPRESSOR ALLR"/>
    <property type="match status" value="1"/>
</dbReference>
<dbReference type="SMART" id="SM00346">
    <property type="entry name" value="HTH_ICLR"/>
    <property type="match status" value="1"/>
</dbReference>
<dbReference type="PROSITE" id="PS51078">
    <property type="entry name" value="ICLR_ED"/>
    <property type="match status" value="1"/>
</dbReference>
<organism evidence="6 7">
    <name type="scientific">Nocardioides salarius</name>
    <dbReference type="NCBI Taxonomy" id="374513"/>
    <lineage>
        <taxon>Bacteria</taxon>
        <taxon>Bacillati</taxon>
        <taxon>Actinomycetota</taxon>
        <taxon>Actinomycetes</taxon>
        <taxon>Propionibacteriales</taxon>
        <taxon>Nocardioidaceae</taxon>
        <taxon>Nocardioides</taxon>
    </lineage>
</organism>
<dbReference type="Proteomes" id="UP000732378">
    <property type="component" value="Unassembled WGS sequence"/>
</dbReference>
<sequence length="254" mass="26890">MATQRTLIQSVSRALALLDAVGGSARPVTAKCLARQSGLALPTAYHLLRTLVHDGYLAREEGGYVLGDRALSLAGGRAVGMHPAHAHQVLEHLRDELHAPAYLSVLDDGEIRLADVADSRSCPRVDMWVGFHHAAHATALGKAVLSTLPDRARRDYVAAHELADLTPHTVTSPPRLLRELDSGSDVALDREEFAVGTACVAVAVPSPTVAAAVAVSVRADQLGRVLERGDAIRRAARLIAYAGAGERPDPPVTI</sequence>
<dbReference type="InterPro" id="IPR036388">
    <property type="entry name" value="WH-like_DNA-bd_sf"/>
</dbReference>
<keyword evidence="2 6" id="KW-0238">DNA-binding</keyword>
<accession>A0ABS2M536</accession>
<dbReference type="Gene3D" id="3.30.450.40">
    <property type="match status" value="1"/>
</dbReference>
<dbReference type="SUPFAM" id="SSF55781">
    <property type="entry name" value="GAF domain-like"/>
    <property type="match status" value="1"/>
</dbReference>